<protein>
    <submittedName>
        <fullName evidence="1">Uncharacterized protein</fullName>
    </submittedName>
</protein>
<reference evidence="2" key="1">
    <citation type="submission" date="2019-11" db="EMBL/GenBank/DDBJ databases">
        <title>Isolation and characterization of two novel species in the genus Thiomicrorhabdus.</title>
        <authorList>
            <person name="Mochizuki J."/>
            <person name="Kojima H."/>
            <person name="Fukui M."/>
        </authorList>
    </citation>
    <scope>NUCLEOTIDE SEQUENCE [LARGE SCALE GENOMIC DNA]</scope>
    <source>
        <strain evidence="2">AkT22</strain>
    </source>
</reference>
<keyword evidence="2" id="KW-1185">Reference proteome</keyword>
<evidence type="ECO:0000313" key="2">
    <source>
        <dbReference type="Proteomes" id="UP000501466"/>
    </source>
</evidence>
<dbReference type="KEGG" id="tzo:THMIRHAT_19120"/>
<name>A0A6F8PQ06_9GAMM</name>
<gene>
    <name evidence="1" type="ORF">THMIRHAT_19120</name>
</gene>
<dbReference type="EMBL" id="AP021888">
    <property type="protein sequence ID" value="BBP44166.1"/>
    <property type="molecule type" value="Genomic_DNA"/>
</dbReference>
<dbReference type="AlphaFoldDB" id="A0A6F8PQ06"/>
<proteinExistence type="predicted"/>
<accession>A0A6F8PQ06</accession>
<dbReference type="RefSeq" id="WP_173291912.1">
    <property type="nucleotide sequence ID" value="NZ_AP021888.1"/>
</dbReference>
<sequence length="49" mass="5558">MDKKQLEGLKDKLVMAKALQQSARREITLTEAQAKALAEAIKKILRKLH</sequence>
<evidence type="ECO:0000313" key="1">
    <source>
        <dbReference type="EMBL" id="BBP44166.1"/>
    </source>
</evidence>
<organism evidence="1 2">
    <name type="scientific">Thiosulfativibrio zosterae</name>
    <dbReference type="NCBI Taxonomy" id="2675053"/>
    <lineage>
        <taxon>Bacteria</taxon>
        <taxon>Pseudomonadati</taxon>
        <taxon>Pseudomonadota</taxon>
        <taxon>Gammaproteobacteria</taxon>
        <taxon>Thiotrichales</taxon>
        <taxon>Piscirickettsiaceae</taxon>
        <taxon>Thiosulfativibrio</taxon>
    </lineage>
</organism>
<dbReference type="Proteomes" id="UP000501466">
    <property type="component" value="Chromosome"/>
</dbReference>